<keyword evidence="5" id="KW-0833">Ubl conjugation pathway</keyword>
<comment type="catalytic activity">
    <reaction evidence="1 5">
        <text>Thiol-dependent hydrolysis of ester, thioester, amide, peptide and isopeptide bonds formed by the C-terminal Gly of ubiquitin (a 76-residue protein attached to proteins as an intracellular targeting signal).</text>
        <dbReference type="EC" id="3.4.19.12"/>
    </reaction>
</comment>
<accession>G0U5L9</accession>
<gene>
    <name evidence="8" type="ORF">TVY486_1002230</name>
</gene>
<evidence type="ECO:0000256" key="5">
    <source>
        <dbReference type="RuleBase" id="RU366025"/>
    </source>
</evidence>
<dbReference type="Gene3D" id="3.90.70.10">
    <property type="entry name" value="Cysteine proteinases"/>
    <property type="match status" value="1"/>
</dbReference>
<dbReference type="SUPFAM" id="SSF54001">
    <property type="entry name" value="Cysteine proteinases"/>
    <property type="match status" value="1"/>
</dbReference>
<proteinExistence type="inferred from homology"/>
<dbReference type="PANTHER" id="PTHR24006">
    <property type="entry name" value="UBIQUITIN CARBOXYL-TERMINAL HYDROLASE"/>
    <property type="match status" value="1"/>
</dbReference>
<dbReference type="Pfam" id="PF00443">
    <property type="entry name" value="UCH"/>
    <property type="match status" value="1"/>
</dbReference>
<dbReference type="PROSITE" id="PS50235">
    <property type="entry name" value="USP_3"/>
    <property type="match status" value="1"/>
</dbReference>
<dbReference type="AlphaFoldDB" id="G0U5L9"/>
<dbReference type="PROSITE" id="PS00973">
    <property type="entry name" value="USP_2"/>
    <property type="match status" value="1"/>
</dbReference>
<name>G0U5L9_TRYVY</name>
<feature type="compositionally biased region" description="Low complexity" evidence="6">
    <location>
        <begin position="524"/>
        <end position="539"/>
    </location>
</feature>
<dbReference type="InterPro" id="IPR050164">
    <property type="entry name" value="Peptidase_C19"/>
</dbReference>
<feature type="domain" description="USP" evidence="7">
    <location>
        <begin position="169"/>
        <end position="626"/>
    </location>
</feature>
<feature type="region of interest" description="Disordered" evidence="6">
    <location>
        <begin position="1"/>
        <end position="21"/>
    </location>
</feature>
<dbReference type="InterPro" id="IPR001394">
    <property type="entry name" value="Peptidase_C19_UCH"/>
</dbReference>
<sequence length="627" mass="68699">MGANVARAGADETPNPPSKASYKTVQGLVGVSKEGIFASPAVRGTNTTKMNLVQIPPVVGVGACDGERATGTSRVNGMDEGARGSAMPVLLRRLERQAVTLPPIVTRRTGLGSNQAAPRISVPLQKSALSKTAGYPEANTLSLLLPHSSCCASTKAQKSRSCEAHQCQIGLENYGSTCFCNAVLQLLYYCSALRSYLLSLHHRRLKNWRHSTEKDSCSILRLVADFFAKMHRLNTSGMQQKSLLGPSELLSHVRRLSPSFETSRQHDAHEFSMFLLNRIVEDEARILPYLGASCDDVVGCVSQELTRRTPPLANLSCDEVRGSSDSSTTISTSQTCGCSSFESQVEPLVGSLSDYSRSCSSLTVKSIVGGQFIALTVCCECEHVSVMREEFMDLSLDVAQGTSLRHCMERFGTVEVLDGDNKLQCDHCKKQVVAQRAIRIHRLPQHALFLHLKRFQYNGKTGQMVKRNDHVVLPSEMDVFEHDLVEEEEGAGGDDVPKVWLGHPLSGCSATPLVEDHIGGGGARRTSLDSGSSTTSGSPRTLLQKLTRMKSRKIRFVLRGFVPHRGSGPDAGHYYACVRFGNSWKRFDDKKVSRMTEREVQRCWGVPTITVSTVTSTAYLLLYERAK</sequence>
<reference evidence="8" key="1">
    <citation type="journal article" date="2012" name="Proc. Natl. Acad. Sci. U.S.A.">
        <title>Antigenic diversity is generated by distinct evolutionary mechanisms in African trypanosome species.</title>
        <authorList>
            <person name="Jackson A.P."/>
            <person name="Berry A."/>
            <person name="Aslett M."/>
            <person name="Allison H.C."/>
            <person name="Burton P."/>
            <person name="Vavrova-Anderson J."/>
            <person name="Brown R."/>
            <person name="Browne H."/>
            <person name="Corton N."/>
            <person name="Hauser H."/>
            <person name="Gamble J."/>
            <person name="Gilderthorp R."/>
            <person name="Marcello L."/>
            <person name="McQuillan J."/>
            <person name="Otto T.D."/>
            <person name="Quail M.A."/>
            <person name="Sanders M.J."/>
            <person name="van Tonder A."/>
            <person name="Ginger M.L."/>
            <person name="Field M.C."/>
            <person name="Barry J.D."/>
            <person name="Hertz-Fowler C."/>
            <person name="Berriman M."/>
        </authorList>
    </citation>
    <scope>NUCLEOTIDE SEQUENCE</scope>
    <source>
        <strain evidence="8">Y486</strain>
    </source>
</reference>
<dbReference type="GO" id="GO:0004843">
    <property type="term" value="F:cysteine-type deubiquitinase activity"/>
    <property type="evidence" value="ECO:0007669"/>
    <property type="project" value="UniProtKB-UniRule"/>
</dbReference>
<evidence type="ECO:0000256" key="1">
    <source>
        <dbReference type="ARBA" id="ARBA00000707"/>
    </source>
</evidence>
<dbReference type="GO" id="GO:0005634">
    <property type="term" value="C:nucleus"/>
    <property type="evidence" value="ECO:0007669"/>
    <property type="project" value="TreeGrafter"/>
</dbReference>
<dbReference type="InterPro" id="IPR038765">
    <property type="entry name" value="Papain-like_cys_pep_sf"/>
</dbReference>
<dbReference type="EC" id="3.4.19.12" evidence="5"/>
<evidence type="ECO:0000256" key="2">
    <source>
        <dbReference type="ARBA" id="ARBA00009085"/>
    </source>
</evidence>
<dbReference type="InterPro" id="IPR028889">
    <property type="entry name" value="USP"/>
</dbReference>
<organism evidence="8">
    <name type="scientific">Trypanosoma vivax (strain Y486)</name>
    <dbReference type="NCBI Taxonomy" id="1055687"/>
    <lineage>
        <taxon>Eukaryota</taxon>
        <taxon>Discoba</taxon>
        <taxon>Euglenozoa</taxon>
        <taxon>Kinetoplastea</taxon>
        <taxon>Metakinetoplastina</taxon>
        <taxon>Trypanosomatida</taxon>
        <taxon>Trypanosomatidae</taxon>
        <taxon>Trypanosoma</taxon>
        <taxon>Duttonella</taxon>
    </lineage>
</organism>
<dbReference type="GO" id="GO:0006508">
    <property type="term" value="P:proteolysis"/>
    <property type="evidence" value="ECO:0007669"/>
    <property type="project" value="UniProtKB-KW"/>
</dbReference>
<evidence type="ECO:0000256" key="4">
    <source>
        <dbReference type="ARBA" id="ARBA00022801"/>
    </source>
</evidence>
<dbReference type="InterPro" id="IPR013087">
    <property type="entry name" value="Znf_C2H2_type"/>
</dbReference>
<keyword evidence="4 5" id="KW-0378">Hydrolase</keyword>
<dbReference type="PROSITE" id="PS00972">
    <property type="entry name" value="USP_1"/>
    <property type="match status" value="1"/>
</dbReference>
<evidence type="ECO:0000256" key="6">
    <source>
        <dbReference type="SAM" id="MobiDB-lite"/>
    </source>
</evidence>
<dbReference type="GO" id="GO:0005829">
    <property type="term" value="C:cytosol"/>
    <property type="evidence" value="ECO:0007669"/>
    <property type="project" value="TreeGrafter"/>
</dbReference>
<dbReference type="GO" id="GO:0016579">
    <property type="term" value="P:protein deubiquitination"/>
    <property type="evidence" value="ECO:0007669"/>
    <property type="project" value="InterPro"/>
</dbReference>
<keyword evidence="5" id="KW-0788">Thiol protease</keyword>
<dbReference type="VEuPathDB" id="TriTrypDB:TvY486_1002230"/>
<protein>
    <recommendedName>
        <fullName evidence="5">Ubiquitin carboxyl-terminal hydrolase</fullName>
        <ecNumber evidence="5">3.4.19.12</ecNumber>
    </recommendedName>
</protein>
<evidence type="ECO:0000256" key="3">
    <source>
        <dbReference type="ARBA" id="ARBA00022670"/>
    </source>
</evidence>
<dbReference type="PANTHER" id="PTHR24006:SF733">
    <property type="entry name" value="RE52890P"/>
    <property type="match status" value="1"/>
</dbReference>
<dbReference type="InterPro" id="IPR018200">
    <property type="entry name" value="USP_CS"/>
</dbReference>
<keyword evidence="3 5" id="KW-0645">Protease</keyword>
<dbReference type="PROSITE" id="PS00028">
    <property type="entry name" value="ZINC_FINGER_C2H2_1"/>
    <property type="match status" value="1"/>
</dbReference>
<evidence type="ECO:0000259" key="7">
    <source>
        <dbReference type="PROSITE" id="PS50235"/>
    </source>
</evidence>
<feature type="region of interest" description="Disordered" evidence="6">
    <location>
        <begin position="519"/>
        <end position="539"/>
    </location>
</feature>
<evidence type="ECO:0000313" key="8">
    <source>
        <dbReference type="EMBL" id="CCC51170.1"/>
    </source>
</evidence>
<dbReference type="EMBL" id="HE573026">
    <property type="protein sequence ID" value="CCC51170.1"/>
    <property type="molecule type" value="Genomic_DNA"/>
</dbReference>
<comment type="similarity">
    <text evidence="2 5">Belongs to the peptidase C19 family.</text>
</comment>